<evidence type="ECO:0000256" key="1">
    <source>
        <dbReference type="ARBA" id="ARBA00037217"/>
    </source>
</evidence>
<accession>A0A4R3MAI2</accession>
<dbReference type="OrthoDB" id="9774675at2"/>
<dbReference type="PANTHER" id="PTHR10668">
    <property type="entry name" value="PHYTOENE DEHYDROGENASE"/>
    <property type="match status" value="1"/>
</dbReference>
<comment type="caution">
    <text evidence="5">The sequence shown here is derived from an EMBL/GenBank/DDBJ whole genome shotgun (WGS) entry which is preliminary data.</text>
</comment>
<dbReference type="RefSeq" id="WP_132806454.1">
    <property type="nucleotide sequence ID" value="NZ_SMAK01000005.1"/>
</dbReference>
<dbReference type="SUPFAM" id="SSF51905">
    <property type="entry name" value="FAD/NAD(P)-binding domain"/>
    <property type="match status" value="1"/>
</dbReference>
<dbReference type="InterPro" id="IPR036188">
    <property type="entry name" value="FAD/NAD-bd_sf"/>
</dbReference>
<name>A0A4R3MAI2_9HYPH</name>
<comment type="subunit">
    <text evidence="2">Interacts with COX5B; this interaction may contribute to localize PYROXD2 to the inner face of the inner mitochondrial membrane.</text>
</comment>
<evidence type="ECO:0000259" key="4">
    <source>
        <dbReference type="Pfam" id="PF01593"/>
    </source>
</evidence>
<dbReference type="AlphaFoldDB" id="A0A4R3MAI2"/>
<feature type="domain" description="Amine oxidase" evidence="4">
    <location>
        <begin position="16"/>
        <end position="518"/>
    </location>
</feature>
<dbReference type="EMBL" id="SMAK01000005">
    <property type="protein sequence ID" value="TCT10604.1"/>
    <property type="molecule type" value="Genomic_DNA"/>
</dbReference>
<gene>
    <name evidence="5" type="ORF">EDC22_105103</name>
</gene>
<organism evidence="5 6">
    <name type="scientific">Tepidamorphus gemmatus</name>
    <dbReference type="NCBI Taxonomy" id="747076"/>
    <lineage>
        <taxon>Bacteria</taxon>
        <taxon>Pseudomonadati</taxon>
        <taxon>Pseudomonadota</taxon>
        <taxon>Alphaproteobacteria</taxon>
        <taxon>Hyphomicrobiales</taxon>
        <taxon>Tepidamorphaceae</taxon>
        <taxon>Tepidamorphus</taxon>
    </lineage>
</organism>
<evidence type="ECO:0000256" key="2">
    <source>
        <dbReference type="ARBA" id="ARBA00038825"/>
    </source>
</evidence>
<sequence length="522" mass="55251">MTSSSDAIVIGGGHNGLVCAALLAKAGRKVVLLEAAEATGGAARTVEFAPGYRVSHVAHILNQLHPEVIAALDLTRHGLEFAAAAIPTTILSADGRHLTLTGAFGEFLEGDICAADRTAWPALRDKLLRFAAVLRPALTETPPRLRNGSRADVMALGRLGLRIRRLGRDDMREFLRMLMMNVADVLNEEIADEKLKGAVAFDAVLGTHLGPMSPNSLMTLYYRLAGEIDGRQGALALPRGGMGSIVAAVEGAARAAGVEIRTGAEVVRIMVESDRATGVVLASGERLAAPLVVSGANPRTTLLDLVGARHLDTGFVRRLRHIRMAGNVARLHLALDGRPATAGLSDTALAGRLLVAPSLAYVESAFNPAKYGEISASPALEIVVPTMSDPTLAPAGRHVLSINAIYAPHAPKAGWDARRDAFIETVIATLETHFPGLREQIVARELLTPADIERRYRMPGGHWHHGELSMDQMLFLRPVPGAAQYLTPVAGLWLCGAGSHPGGGIIGAAGLNAARRILEQTE</sequence>
<dbReference type="Proteomes" id="UP000295678">
    <property type="component" value="Unassembled WGS sequence"/>
</dbReference>
<dbReference type="GO" id="GO:0016491">
    <property type="term" value="F:oxidoreductase activity"/>
    <property type="evidence" value="ECO:0007669"/>
    <property type="project" value="InterPro"/>
</dbReference>
<evidence type="ECO:0000313" key="6">
    <source>
        <dbReference type="Proteomes" id="UP000295678"/>
    </source>
</evidence>
<protein>
    <recommendedName>
        <fullName evidence="3">Pyridine nucleotide-disulfide oxidoreductase domain-containing protein 2</fullName>
    </recommendedName>
</protein>
<comment type="function">
    <text evidence="1">Probable oxidoreductase that may play a role as regulator of mitochondrial function.</text>
</comment>
<keyword evidence="6" id="KW-1185">Reference proteome</keyword>
<dbReference type="InterPro" id="IPR002937">
    <property type="entry name" value="Amino_oxidase"/>
</dbReference>
<dbReference type="Gene3D" id="3.50.50.60">
    <property type="entry name" value="FAD/NAD(P)-binding domain"/>
    <property type="match status" value="2"/>
</dbReference>
<proteinExistence type="predicted"/>
<dbReference type="Pfam" id="PF01593">
    <property type="entry name" value="Amino_oxidase"/>
    <property type="match status" value="1"/>
</dbReference>
<evidence type="ECO:0000256" key="3">
    <source>
        <dbReference type="ARBA" id="ARBA00040298"/>
    </source>
</evidence>
<reference evidence="5 6" key="1">
    <citation type="submission" date="2019-03" db="EMBL/GenBank/DDBJ databases">
        <title>Genomic Encyclopedia of Type Strains, Phase IV (KMG-IV): sequencing the most valuable type-strain genomes for metagenomic binning, comparative biology and taxonomic classification.</title>
        <authorList>
            <person name="Goeker M."/>
        </authorList>
    </citation>
    <scope>NUCLEOTIDE SEQUENCE [LARGE SCALE GENOMIC DNA]</scope>
    <source>
        <strain evidence="5 6">DSM 19345</strain>
    </source>
</reference>
<dbReference type="PANTHER" id="PTHR10668:SF103">
    <property type="entry name" value="PYRIDINE NUCLEOTIDE-DISULFIDE OXIDOREDUCTASE DOMAIN-CONTAINING PROTEIN 2"/>
    <property type="match status" value="1"/>
</dbReference>
<evidence type="ECO:0000313" key="5">
    <source>
        <dbReference type="EMBL" id="TCT10604.1"/>
    </source>
</evidence>